<dbReference type="InterPro" id="IPR036134">
    <property type="entry name" value="Crypto/Photolyase_FAD-like_sf"/>
</dbReference>
<evidence type="ECO:0000256" key="5">
    <source>
        <dbReference type="ARBA" id="ARBA00022827"/>
    </source>
</evidence>
<dbReference type="InterPro" id="IPR005101">
    <property type="entry name" value="Cryptochr/Photolyase_FAD-bd"/>
</dbReference>
<evidence type="ECO:0000256" key="4">
    <source>
        <dbReference type="ARBA" id="ARBA00022630"/>
    </source>
</evidence>
<comment type="similarity">
    <text evidence="3">Belongs to the DNA photolyase class-1 family.</text>
</comment>
<proteinExistence type="inferred from homology"/>
<evidence type="ECO:0000313" key="10">
    <source>
        <dbReference type="Proteomes" id="UP001157353"/>
    </source>
</evidence>
<dbReference type="Gene3D" id="1.10.579.10">
    <property type="entry name" value="DNA Cyclobutane Dipyrimidine Photolyase, subunit A, domain 3"/>
    <property type="match status" value="1"/>
</dbReference>
<dbReference type="Gene3D" id="3.40.50.620">
    <property type="entry name" value="HUPs"/>
    <property type="match status" value="1"/>
</dbReference>
<keyword evidence="4 7" id="KW-0285">Flavoprotein</keyword>
<evidence type="ECO:0000256" key="1">
    <source>
        <dbReference type="ARBA" id="ARBA00001932"/>
    </source>
</evidence>
<keyword evidence="6 7" id="KW-0157">Chromophore</keyword>
<dbReference type="Proteomes" id="UP001157353">
    <property type="component" value="Unassembled WGS sequence"/>
</dbReference>
<comment type="cofactor">
    <cofactor evidence="2">
        <name>FAD</name>
        <dbReference type="ChEBI" id="CHEBI:57692"/>
    </cofactor>
</comment>
<dbReference type="PRINTS" id="PR00147">
    <property type="entry name" value="DNAPHOTLYASE"/>
</dbReference>
<dbReference type="SUPFAM" id="SSF48173">
    <property type="entry name" value="Cryptochrome/photolyase FAD-binding domain"/>
    <property type="match status" value="1"/>
</dbReference>
<dbReference type="PROSITE" id="PS51645">
    <property type="entry name" value="PHR_CRY_ALPHA_BETA"/>
    <property type="match status" value="1"/>
</dbReference>
<dbReference type="InterPro" id="IPR002081">
    <property type="entry name" value="Cryptochrome/DNA_photolyase_1"/>
</dbReference>
<gene>
    <name evidence="9" type="primary">phrB</name>
    <name evidence="9" type="ORF">GCM10007916_30030</name>
</gene>
<protein>
    <submittedName>
        <fullName evidence="9">Deoxyribodipyrimidine photo-lyase</fullName>
    </submittedName>
</protein>
<organism evidence="9 10">
    <name type="scientific">Psychromonas marina</name>
    <dbReference type="NCBI Taxonomy" id="88364"/>
    <lineage>
        <taxon>Bacteria</taxon>
        <taxon>Pseudomonadati</taxon>
        <taxon>Pseudomonadota</taxon>
        <taxon>Gammaproteobacteria</taxon>
        <taxon>Alteromonadales</taxon>
        <taxon>Psychromonadaceae</taxon>
        <taxon>Psychromonas</taxon>
    </lineage>
</organism>
<dbReference type="InterPro" id="IPR036155">
    <property type="entry name" value="Crypto/Photolyase_N_sf"/>
</dbReference>
<dbReference type="PANTHER" id="PTHR11455">
    <property type="entry name" value="CRYPTOCHROME"/>
    <property type="match status" value="1"/>
</dbReference>
<evidence type="ECO:0000313" key="9">
    <source>
        <dbReference type="EMBL" id="GLS91933.1"/>
    </source>
</evidence>
<reference evidence="10" key="1">
    <citation type="journal article" date="2019" name="Int. J. Syst. Evol. Microbiol.">
        <title>The Global Catalogue of Microorganisms (GCM) 10K type strain sequencing project: providing services to taxonomists for standard genome sequencing and annotation.</title>
        <authorList>
            <consortium name="The Broad Institute Genomics Platform"/>
            <consortium name="The Broad Institute Genome Sequencing Center for Infectious Disease"/>
            <person name="Wu L."/>
            <person name="Ma J."/>
        </authorList>
    </citation>
    <scope>NUCLEOTIDE SEQUENCE [LARGE SCALE GENOMIC DNA]</scope>
    <source>
        <strain evidence="10">NBRC 103166</strain>
    </source>
</reference>
<dbReference type="PANTHER" id="PTHR11455:SF9">
    <property type="entry name" value="CRYPTOCHROME CIRCADIAN CLOCK 5 ISOFORM X1"/>
    <property type="match status" value="1"/>
</dbReference>
<evidence type="ECO:0000256" key="3">
    <source>
        <dbReference type="ARBA" id="ARBA00005862"/>
    </source>
</evidence>
<comment type="cofactor">
    <cofactor evidence="1">
        <name>(6R)-5,10-methylene-5,6,7,8-tetrahydrofolate</name>
        <dbReference type="ChEBI" id="CHEBI:15636"/>
    </cofactor>
</comment>
<evidence type="ECO:0000256" key="6">
    <source>
        <dbReference type="ARBA" id="ARBA00022991"/>
    </source>
</evidence>
<dbReference type="RefSeq" id="WP_284205026.1">
    <property type="nucleotide sequence ID" value="NZ_BSPQ01000016.1"/>
</dbReference>
<dbReference type="NCBIfam" id="NF007955">
    <property type="entry name" value="PRK10674.1"/>
    <property type="match status" value="1"/>
</dbReference>
<dbReference type="EMBL" id="BSPQ01000016">
    <property type="protein sequence ID" value="GLS91933.1"/>
    <property type="molecule type" value="Genomic_DNA"/>
</dbReference>
<accession>A0ABQ6E421</accession>
<dbReference type="Pfam" id="PF00875">
    <property type="entry name" value="DNA_photolyase"/>
    <property type="match status" value="1"/>
</dbReference>
<feature type="domain" description="Photolyase/cryptochrome alpha/beta" evidence="8">
    <location>
        <begin position="1"/>
        <end position="133"/>
    </location>
</feature>
<dbReference type="SUPFAM" id="SSF52425">
    <property type="entry name" value="Cryptochrome/photolyase, N-terminal domain"/>
    <property type="match status" value="1"/>
</dbReference>
<comment type="caution">
    <text evidence="9">The sequence shown here is derived from an EMBL/GenBank/DDBJ whole genome shotgun (WGS) entry which is preliminary data.</text>
</comment>
<dbReference type="Gene3D" id="1.25.40.80">
    <property type="match status" value="1"/>
</dbReference>
<evidence type="ECO:0000259" key="8">
    <source>
        <dbReference type="PROSITE" id="PS51645"/>
    </source>
</evidence>
<dbReference type="Pfam" id="PF03441">
    <property type="entry name" value="FAD_binding_7"/>
    <property type="match status" value="1"/>
</dbReference>
<dbReference type="PROSITE" id="PS00691">
    <property type="entry name" value="DNA_PHOTOLYASES_1_2"/>
    <property type="match status" value="1"/>
</dbReference>
<evidence type="ECO:0000256" key="2">
    <source>
        <dbReference type="ARBA" id="ARBA00001974"/>
    </source>
</evidence>
<comment type="similarity">
    <text evidence="7">Belongs to the DNA photolyase family.</text>
</comment>
<dbReference type="InterPro" id="IPR006050">
    <property type="entry name" value="DNA_photolyase_N"/>
</dbReference>
<dbReference type="InterPro" id="IPR014729">
    <property type="entry name" value="Rossmann-like_a/b/a_fold"/>
</dbReference>
<keyword evidence="5 7" id="KW-0274">FAD</keyword>
<dbReference type="InterPro" id="IPR018394">
    <property type="entry name" value="DNA_photolyase_1_CS_C"/>
</dbReference>
<evidence type="ECO:0000256" key="7">
    <source>
        <dbReference type="RuleBase" id="RU004182"/>
    </source>
</evidence>
<sequence>MQLMWFRKDLRLNDNPALHQCCLNGPAAAIYFVTPSQWQQHDVAPIQIDLMQRALNHLSHGLGKLGIVLHVIEVETFADIPQQLSKFCKQHNITNIYANSEVEVDEINRDIAVQQLFNQNGQQSLQLYQADCLINPGEVLTQQGEMYKVFTPFKNCCLKLLRDRVNLQPYPAPTAQGKAIENPSITIALDKKESSAWPASESDTYQLLQKFIDFQVEDYHQNRDFPALSATSQLGPCLALGIISAKQCVYYLLQAFPTLLDGNATGPVIWLNEILWREFYRHIMVLNPRIGKGENYNTKAKNIIWLNSKQDFKAWCAGETGYPLVDAAMQQLNQTGWMHNRLRMVCASFLTKHLLIDWRWGEKYFKQHLVDGDFASNNGGWQWAASTGCDAQPYFRIFNPTLQSQRFDPNGKFIRIYLNNRLQQRQALNDKQIHQPFEAIVEHKFARQRALLSFSVLKATGQQEG</sequence>
<keyword evidence="10" id="KW-1185">Reference proteome</keyword>
<name>A0ABQ6E421_9GAMM</name>